<keyword evidence="3" id="KW-1185">Reference proteome</keyword>
<feature type="compositionally biased region" description="Basic and acidic residues" evidence="1">
    <location>
        <begin position="1"/>
        <end position="11"/>
    </location>
</feature>
<organism evidence="2 3">
    <name type="scientific">Gossypium australe</name>
    <dbReference type="NCBI Taxonomy" id="47621"/>
    <lineage>
        <taxon>Eukaryota</taxon>
        <taxon>Viridiplantae</taxon>
        <taxon>Streptophyta</taxon>
        <taxon>Embryophyta</taxon>
        <taxon>Tracheophyta</taxon>
        <taxon>Spermatophyta</taxon>
        <taxon>Magnoliopsida</taxon>
        <taxon>eudicotyledons</taxon>
        <taxon>Gunneridae</taxon>
        <taxon>Pentapetalae</taxon>
        <taxon>rosids</taxon>
        <taxon>malvids</taxon>
        <taxon>Malvales</taxon>
        <taxon>Malvaceae</taxon>
        <taxon>Malvoideae</taxon>
        <taxon>Gossypium</taxon>
    </lineage>
</organism>
<sequence>MRVRCERERKSSNASLDSSMGRDMGWRSAMQREVQALEANDKWTMESLPPRKEALSSKWVYKIKYNFDDTFEILKARLVVFDNH</sequence>
<evidence type="ECO:0000313" key="2">
    <source>
        <dbReference type="EMBL" id="KAA3485391.1"/>
    </source>
</evidence>
<dbReference type="AlphaFoldDB" id="A0A5B6WTZ3"/>
<accession>A0A5B6WTZ3</accession>
<gene>
    <name evidence="2" type="ORF">EPI10_007377</name>
</gene>
<dbReference type="Proteomes" id="UP000325315">
    <property type="component" value="Unassembled WGS sequence"/>
</dbReference>
<reference evidence="3" key="1">
    <citation type="journal article" date="2019" name="Plant Biotechnol. J.">
        <title>Genome sequencing of the Australian wild diploid species Gossypium australe highlights disease resistance and delayed gland morphogenesis.</title>
        <authorList>
            <person name="Cai Y."/>
            <person name="Cai X."/>
            <person name="Wang Q."/>
            <person name="Wang P."/>
            <person name="Zhang Y."/>
            <person name="Cai C."/>
            <person name="Xu Y."/>
            <person name="Wang K."/>
            <person name="Zhou Z."/>
            <person name="Wang C."/>
            <person name="Geng S."/>
            <person name="Li B."/>
            <person name="Dong Q."/>
            <person name="Hou Y."/>
            <person name="Wang H."/>
            <person name="Ai P."/>
            <person name="Liu Z."/>
            <person name="Yi F."/>
            <person name="Sun M."/>
            <person name="An G."/>
            <person name="Cheng J."/>
            <person name="Zhang Y."/>
            <person name="Shi Q."/>
            <person name="Xie Y."/>
            <person name="Shi X."/>
            <person name="Chang Y."/>
            <person name="Huang F."/>
            <person name="Chen Y."/>
            <person name="Hong S."/>
            <person name="Mi L."/>
            <person name="Sun Q."/>
            <person name="Zhang L."/>
            <person name="Zhou B."/>
            <person name="Peng R."/>
            <person name="Zhang X."/>
            <person name="Liu F."/>
        </authorList>
    </citation>
    <scope>NUCLEOTIDE SEQUENCE [LARGE SCALE GENOMIC DNA]</scope>
    <source>
        <strain evidence="3">cv. PA1801</strain>
    </source>
</reference>
<evidence type="ECO:0000313" key="3">
    <source>
        <dbReference type="Proteomes" id="UP000325315"/>
    </source>
</evidence>
<proteinExistence type="predicted"/>
<name>A0A5B6WTZ3_9ROSI</name>
<dbReference type="OrthoDB" id="411615at2759"/>
<evidence type="ECO:0000256" key="1">
    <source>
        <dbReference type="SAM" id="MobiDB-lite"/>
    </source>
</evidence>
<feature type="region of interest" description="Disordered" evidence="1">
    <location>
        <begin position="1"/>
        <end position="24"/>
    </location>
</feature>
<protein>
    <submittedName>
        <fullName evidence="2">Retrovirus-related Pol polyprotein from transposon TNT 1-94</fullName>
    </submittedName>
</protein>
<comment type="caution">
    <text evidence="2">The sequence shown here is derived from an EMBL/GenBank/DDBJ whole genome shotgun (WGS) entry which is preliminary data.</text>
</comment>
<dbReference type="EMBL" id="SMMG02000002">
    <property type="protein sequence ID" value="KAA3485391.1"/>
    <property type="molecule type" value="Genomic_DNA"/>
</dbReference>